<organism evidence="7 8">
    <name type="scientific">Anaerococcus hydrogenalis</name>
    <dbReference type="NCBI Taxonomy" id="33029"/>
    <lineage>
        <taxon>Bacteria</taxon>
        <taxon>Bacillati</taxon>
        <taxon>Bacillota</taxon>
        <taxon>Tissierellia</taxon>
        <taxon>Tissierellales</taxon>
        <taxon>Peptoniphilaceae</taxon>
        <taxon>Anaerococcus</taxon>
    </lineage>
</organism>
<keyword evidence="4" id="KW-0805">Transcription regulation</keyword>
<dbReference type="GO" id="GO:0006353">
    <property type="term" value="P:DNA-templated transcription termination"/>
    <property type="evidence" value="ECO:0007669"/>
    <property type="project" value="InterPro"/>
</dbReference>
<evidence type="ECO:0000256" key="2">
    <source>
        <dbReference type="ARBA" id="ARBA00022814"/>
    </source>
</evidence>
<dbReference type="InterPro" id="IPR011605">
    <property type="entry name" value="NusB_fam"/>
</dbReference>
<dbReference type="RefSeq" id="WP_102197685.1">
    <property type="nucleotide sequence ID" value="NZ_PNHP01000001.1"/>
</dbReference>
<protein>
    <submittedName>
        <fullName evidence="7">Transcription antitermination factor NusB</fullName>
    </submittedName>
</protein>
<evidence type="ECO:0000259" key="6">
    <source>
        <dbReference type="Pfam" id="PF01029"/>
    </source>
</evidence>
<dbReference type="SUPFAM" id="SSF48013">
    <property type="entry name" value="NusB-like"/>
    <property type="match status" value="1"/>
</dbReference>
<dbReference type="InterPro" id="IPR006027">
    <property type="entry name" value="NusB_RsmB_TIM44"/>
</dbReference>
<dbReference type="AlphaFoldDB" id="A0A2N6ULD7"/>
<evidence type="ECO:0000256" key="4">
    <source>
        <dbReference type="ARBA" id="ARBA00023015"/>
    </source>
</evidence>
<dbReference type="Pfam" id="PF01029">
    <property type="entry name" value="NusB"/>
    <property type="match status" value="1"/>
</dbReference>
<evidence type="ECO:0000256" key="3">
    <source>
        <dbReference type="ARBA" id="ARBA00022884"/>
    </source>
</evidence>
<comment type="similarity">
    <text evidence="1">Belongs to the NusB family.</text>
</comment>
<dbReference type="GO" id="GO:0003723">
    <property type="term" value="F:RNA binding"/>
    <property type="evidence" value="ECO:0007669"/>
    <property type="project" value="UniProtKB-KW"/>
</dbReference>
<dbReference type="InterPro" id="IPR035926">
    <property type="entry name" value="NusB-like_sf"/>
</dbReference>
<sequence>MNRAKQRDWVFKIIFENQIKNIDDIDQAIINHDLDLKRDSFLFQSLKSYIENFKNIEDILINQIGLSSLKRLAKVDRAILFLSVNEMKYLDIPVSVSINEAVNISKKYSTSDGYKFINSFLGKIAEKSN</sequence>
<evidence type="ECO:0000256" key="1">
    <source>
        <dbReference type="ARBA" id="ARBA00005952"/>
    </source>
</evidence>
<name>A0A2N6ULD7_9FIRM</name>
<dbReference type="Proteomes" id="UP000235658">
    <property type="component" value="Unassembled WGS sequence"/>
</dbReference>
<dbReference type="GeneID" id="84578107"/>
<feature type="domain" description="NusB/RsmB/TIM44" evidence="6">
    <location>
        <begin position="5"/>
        <end position="125"/>
    </location>
</feature>
<reference evidence="7 8" key="1">
    <citation type="submission" date="2017-09" db="EMBL/GenBank/DDBJ databases">
        <title>Bacterial strain isolated from the female urinary microbiota.</title>
        <authorList>
            <person name="Thomas-White K."/>
            <person name="Kumar N."/>
            <person name="Forster S."/>
            <person name="Putonti C."/>
            <person name="Lawley T."/>
            <person name="Wolfe A.J."/>
        </authorList>
    </citation>
    <scope>NUCLEOTIDE SEQUENCE [LARGE SCALE GENOMIC DNA]</scope>
    <source>
        <strain evidence="7 8">UMB0204</strain>
    </source>
</reference>
<dbReference type="PANTHER" id="PTHR11078">
    <property type="entry name" value="N UTILIZATION SUBSTANCE PROTEIN B-RELATED"/>
    <property type="match status" value="1"/>
</dbReference>
<dbReference type="NCBIfam" id="TIGR01951">
    <property type="entry name" value="nusB"/>
    <property type="match status" value="1"/>
</dbReference>
<accession>A0A2N6ULD7</accession>
<evidence type="ECO:0000256" key="5">
    <source>
        <dbReference type="ARBA" id="ARBA00023163"/>
    </source>
</evidence>
<evidence type="ECO:0000313" key="7">
    <source>
        <dbReference type="EMBL" id="PMC82680.1"/>
    </source>
</evidence>
<dbReference type="PANTHER" id="PTHR11078:SF3">
    <property type="entry name" value="ANTITERMINATION NUSB DOMAIN-CONTAINING PROTEIN"/>
    <property type="match status" value="1"/>
</dbReference>
<keyword evidence="3" id="KW-0694">RNA-binding</keyword>
<evidence type="ECO:0000313" key="8">
    <source>
        <dbReference type="Proteomes" id="UP000235658"/>
    </source>
</evidence>
<dbReference type="EMBL" id="PNHP01000001">
    <property type="protein sequence ID" value="PMC82680.1"/>
    <property type="molecule type" value="Genomic_DNA"/>
</dbReference>
<proteinExistence type="inferred from homology"/>
<keyword evidence="5" id="KW-0804">Transcription</keyword>
<dbReference type="Gene3D" id="1.10.940.10">
    <property type="entry name" value="NusB-like"/>
    <property type="match status" value="1"/>
</dbReference>
<gene>
    <name evidence="7" type="primary">nusB</name>
    <name evidence="7" type="ORF">CJ192_02785</name>
</gene>
<dbReference type="GO" id="GO:0005829">
    <property type="term" value="C:cytosol"/>
    <property type="evidence" value="ECO:0007669"/>
    <property type="project" value="TreeGrafter"/>
</dbReference>
<dbReference type="GO" id="GO:0031564">
    <property type="term" value="P:transcription antitermination"/>
    <property type="evidence" value="ECO:0007669"/>
    <property type="project" value="UniProtKB-KW"/>
</dbReference>
<keyword evidence="2" id="KW-0889">Transcription antitermination</keyword>
<comment type="caution">
    <text evidence="7">The sequence shown here is derived from an EMBL/GenBank/DDBJ whole genome shotgun (WGS) entry which is preliminary data.</text>
</comment>